<dbReference type="RefSeq" id="WP_322475154.1">
    <property type="nucleotide sequence ID" value="NZ_JAXOTR010000047.1"/>
</dbReference>
<gene>
    <name evidence="1" type="ORF">U2F25_30565</name>
</gene>
<evidence type="ECO:0008006" key="3">
    <source>
        <dbReference type="Google" id="ProtNLM"/>
    </source>
</evidence>
<reference evidence="1 2" key="1">
    <citation type="submission" date="2023-12" db="EMBL/GenBank/DDBJ databases">
        <title>Micromonospora sp. nov., isolated from Atacama Desert.</title>
        <authorList>
            <person name="Carro L."/>
            <person name="Golinska P."/>
            <person name="Klenk H.-P."/>
            <person name="Goodfellow M."/>
        </authorList>
    </citation>
    <scope>NUCLEOTIDE SEQUENCE [LARGE SCALE GENOMIC DNA]</scope>
    <source>
        <strain evidence="1 2">4G53</strain>
    </source>
</reference>
<accession>A0ABU5JM92</accession>
<comment type="caution">
    <text evidence="1">The sequence shown here is derived from an EMBL/GenBank/DDBJ whole genome shotgun (WGS) entry which is preliminary data.</text>
</comment>
<sequence length="74" mass="8313">MLTRIRDLAETGSQFVVATHSPILLAVPHARTLQIDVTGTISEVSYDEAQPVVLTRSFLADPQRYLHYLFGDDR</sequence>
<proteinExistence type="predicted"/>
<dbReference type="EMBL" id="JAXOTQ010000052">
    <property type="protein sequence ID" value="MDZ5493752.1"/>
    <property type="molecule type" value="Genomic_DNA"/>
</dbReference>
<protein>
    <recommendedName>
        <fullName evidence="3">ATPase AAA-type core domain-containing protein</fullName>
    </recommendedName>
</protein>
<name>A0ABU5JM92_9ACTN</name>
<keyword evidence="2" id="KW-1185">Reference proteome</keyword>
<organism evidence="1 2">
    <name type="scientific">Micromonospora sicca</name>
    <dbReference type="NCBI Taxonomy" id="2202420"/>
    <lineage>
        <taxon>Bacteria</taxon>
        <taxon>Bacillati</taxon>
        <taxon>Actinomycetota</taxon>
        <taxon>Actinomycetes</taxon>
        <taxon>Micromonosporales</taxon>
        <taxon>Micromonosporaceae</taxon>
        <taxon>Micromonospora</taxon>
    </lineage>
</organism>
<dbReference type="Proteomes" id="UP001290101">
    <property type="component" value="Unassembled WGS sequence"/>
</dbReference>
<evidence type="ECO:0000313" key="2">
    <source>
        <dbReference type="Proteomes" id="UP001290101"/>
    </source>
</evidence>
<evidence type="ECO:0000313" key="1">
    <source>
        <dbReference type="EMBL" id="MDZ5493752.1"/>
    </source>
</evidence>